<feature type="region of interest" description="Disordered" evidence="1">
    <location>
        <begin position="1"/>
        <end position="31"/>
    </location>
</feature>
<dbReference type="EMBL" id="BAAARK010000023">
    <property type="protein sequence ID" value="GAA2678948.1"/>
    <property type="molecule type" value="Genomic_DNA"/>
</dbReference>
<dbReference type="Proteomes" id="UP001500994">
    <property type="component" value="Unassembled WGS sequence"/>
</dbReference>
<gene>
    <name evidence="2" type="ORF">GCM10009864_58760</name>
</gene>
<reference evidence="3" key="1">
    <citation type="journal article" date="2019" name="Int. J. Syst. Evol. Microbiol.">
        <title>The Global Catalogue of Microorganisms (GCM) 10K type strain sequencing project: providing services to taxonomists for standard genome sequencing and annotation.</title>
        <authorList>
            <consortium name="The Broad Institute Genomics Platform"/>
            <consortium name="The Broad Institute Genome Sequencing Center for Infectious Disease"/>
            <person name="Wu L."/>
            <person name="Ma J."/>
        </authorList>
    </citation>
    <scope>NUCLEOTIDE SEQUENCE [LARGE SCALE GENOMIC DNA]</scope>
    <source>
        <strain evidence="3">JCM 16374</strain>
    </source>
</reference>
<comment type="caution">
    <text evidence="2">The sequence shown here is derived from an EMBL/GenBank/DDBJ whole genome shotgun (WGS) entry which is preliminary data.</text>
</comment>
<protein>
    <submittedName>
        <fullName evidence="2">Uncharacterized protein</fullName>
    </submittedName>
</protein>
<name>A0ABP6F1R3_9ACTN</name>
<organism evidence="2 3">
    <name type="scientific">Streptomyces lunalinharesii</name>
    <dbReference type="NCBI Taxonomy" id="333384"/>
    <lineage>
        <taxon>Bacteria</taxon>
        <taxon>Bacillati</taxon>
        <taxon>Actinomycetota</taxon>
        <taxon>Actinomycetes</taxon>
        <taxon>Kitasatosporales</taxon>
        <taxon>Streptomycetaceae</taxon>
        <taxon>Streptomyces</taxon>
    </lineage>
</organism>
<evidence type="ECO:0000313" key="3">
    <source>
        <dbReference type="Proteomes" id="UP001500994"/>
    </source>
</evidence>
<keyword evidence="3" id="KW-1185">Reference proteome</keyword>
<proteinExistence type="predicted"/>
<evidence type="ECO:0000313" key="2">
    <source>
        <dbReference type="EMBL" id="GAA2678948.1"/>
    </source>
</evidence>
<accession>A0ABP6F1R3</accession>
<evidence type="ECO:0000256" key="1">
    <source>
        <dbReference type="SAM" id="MobiDB-lite"/>
    </source>
</evidence>
<sequence>MEGSSKVPAPSRLQALRSPTLPQSSRRVRRRHEIRLEEAQFGRAGPRCVVREVGDRAQAAGWWLGRSSPSAAGYRAGGVRVTVRPTAVAVRAKRVASRTAAPPGSLLKYA</sequence>